<dbReference type="Proteomes" id="UP000001261">
    <property type="component" value="Unassembled WGS sequence"/>
</dbReference>
<evidence type="ECO:0000313" key="2">
    <source>
        <dbReference type="Proteomes" id="UP000001261"/>
    </source>
</evidence>
<dbReference type="AlphaFoldDB" id="A0A0D8JUP1"/>
<gene>
    <name evidence="1" type="ORF">CIMG_13281</name>
</gene>
<protein>
    <submittedName>
        <fullName evidence="1">Uncharacterized protein</fullName>
    </submittedName>
</protein>
<accession>A0A0D8JUP1</accession>
<reference evidence="2" key="1">
    <citation type="journal article" date="2009" name="Genome Res.">
        <title>Comparative genomic analyses of the human fungal pathogens Coccidioides and their relatives.</title>
        <authorList>
            <person name="Sharpton T.J."/>
            <person name="Stajich J.E."/>
            <person name="Rounsley S.D."/>
            <person name="Gardner M.J."/>
            <person name="Wortman J.R."/>
            <person name="Jordar V.S."/>
            <person name="Maiti R."/>
            <person name="Kodira C.D."/>
            <person name="Neafsey D.E."/>
            <person name="Zeng Q."/>
            <person name="Hung C.-Y."/>
            <person name="McMahan C."/>
            <person name="Muszewska A."/>
            <person name="Grynberg M."/>
            <person name="Mandel M.A."/>
            <person name="Kellner E.M."/>
            <person name="Barker B.M."/>
            <person name="Galgiani J.N."/>
            <person name="Orbach M.J."/>
            <person name="Kirkland T.N."/>
            <person name="Cole G.T."/>
            <person name="Henn M.R."/>
            <person name="Birren B.W."/>
            <person name="Taylor J.W."/>
        </authorList>
    </citation>
    <scope>NUCLEOTIDE SEQUENCE [LARGE SCALE GENOMIC DNA]</scope>
    <source>
        <strain evidence="2">RS</strain>
    </source>
</reference>
<name>A0A0D8JUP1_COCIM</name>
<keyword evidence="2" id="KW-1185">Reference proteome</keyword>
<dbReference type="GeneID" id="24164908"/>
<dbReference type="EMBL" id="GG704913">
    <property type="protein sequence ID" value="KJF60859.1"/>
    <property type="molecule type" value="Genomic_DNA"/>
</dbReference>
<dbReference type="KEGG" id="cim:CIMG_13281"/>
<organism evidence="1 2">
    <name type="scientific">Coccidioides immitis (strain RS)</name>
    <name type="common">Valley fever fungus</name>
    <dbReference type="NCBI Taxonomy" id="246410"/>
    <lineage>
        <taxon>Eukaryota</taxon>
        <taxon>Fungi</taxon>
        <taxon>Dikarya</taxon>
        <taxon>Ascomycota</taxon>
        <taxon>Pezizomycotina</taxon>
        <taxon>Eurotiomycetes</taxon>
        <taxon>Eurotiomycetidae</taxon>
        <taxon>Onygenales</taxon>
        <taxon>Onygenaceae</taxon>
        <taxon>Coccidioides</taxon>
    </lineage>
</organism>
<dbReference type="InParanoid" id="A0A0D8JUP1"/>
<dbReference type="VEuPathDB" id="FungiDB:CIMG_13281"/>
<reference evidence="2" key="2">
    <citation type="journal article" date="2010" name="Genome Res.">
        <title>Population genomic sequencing of Coccidioides fungi reveals recent hybridization and transposon control.</title>
        <authorList>
            <person name="Neafsey D.E."/>
            <person name="Barker B.M."/>
            <person name="Sharpton T.J."/>
            <person name="Stajich J.E."/>
            <person name="Park D.J."/>
            <person name="Whiston E."/>
            <person name="Hung C.-Y."/>
            <person name="McMahan C."/>
            <person name="White J."/>
            <person name="Sykes S."/>
            <person name="Heiman D."/>
            <person name="Young S."/>
            <person name="Zeng Q."/>
            <person name="Abouelleil A."/>
            <person name="Aftuck L."/>
            <person name="Bessette D."/>
            <person name="Brown A."/>
            <person name="FitzGerald M."/>
            <person name="Lui A."/>
            <person name="Macdonald J.P."/>
            <person name="Priest M."/>
            <person name="Orbach M.J."/>
            <person name="Galgiani J.N."/>
            <person name="Kirkland T.N."/>
            <person name="Cole G.T."/>
            <person name="Birren B.W."/>
            <person name="Henn M.R."/>
            <person name="Taylor J.W."/>
            <person name="Rounsley S.D."/>
        </authorList>
    </citation>
    <scope>GENOME REANNOTATION</scope>
    <source>
        <strain evidence="2">RS</strain>
    </source>
</reference>
<dbReference type="RefSeq" id="XP_004445118.1">
    <property type="nucleotide sequence ID" value="XM_004445061.1"/>
</dbReference>
<proteinExistence type="predicted"/>
<evidence type="ECO:0000313" key="1">
    <source>
        <dbReference type="EMBL" id="KJF60859.1"/>
    </source>
</evidence>
<sequence length="135" mass="15037">MSPSVPELDKDDAKEAAWEEDGVALRPSLSQHLTCVGLIIKADPLAAGIIEKYMLGEPVQYKRWYYRRVINCGAMDTDWMGAGNLTRPQYRNSSSLENLYGRNIFPSMLLCCVLLRCLSVLPILPVSVFTSPGQT</sequence>